<keyword evidence="9" id="KW-1185">Reference proteome</keyword>
<dbReference type="AlphaFoldDB" id="A0A418NN21"/>
<dbReference type="RefSeq" id="WP_119588165.1">
    <property type="nucleotide sequence ID" value="NZ_CAWODQ010000005.1"/>
</dbReference>
<dbReference type="Proteomes" id="UP000286576">
    <property type="component" value="Unassembled WGS sequence"/>
</dbReference>
<feature type="transmembrane region" description="Helical" evidence="6">
    <location>
        <begin position="431"/>
        <end position="453"/>
    </location>
</feature>
<dbReference type="InterPro" id="IPR008266">
    <property type="entry name" value="Tyr_kinase_AS"/>
</dbReference>
<evidence type="ECO:0000256" key="2">
    <source>
        <dbReference type="ARBA" id="ARBA00022741"/>
    </source>
</evidence>
<dbReference type="Gene3D" id="1.10.510.10">
    <property type="entry name" value="Transferase(Phosphotransferase) domain 1"/>
    <property type="match status" value="1"/>
</dbReference>
<feature type="compositionally biased region" description="Low complexity" evidence="5">
    <location>
        <begin position="99"/>
        <end position="112"/>
    </location>
</feature>
<gene>
    <name evidence="8" type="ORF">D2V07_17305</name>
</gene>
<dbReference type="PROSITE" id="PS00109">
    <property type="entry name" value="PROTEIN_KINASE_TYR"/>
    <property type="match status" value="1"/>
</dbReference>
<dbReference type="Gene3D" id="3.30.200.20">
    <property type="entry name" value="Phosphorylase Kinase, domain 1"/>
    <property type="match status" value="1"/>
</dbReference>
<dbReference type="InterPro" id="IPR020635">
    <property type="entry name" value="Tyr_kinase_cat_dom"/>
</dbReference>
<dbReference type="CDD" id="cd14014">
    <property type="entry name" value="STKc_PknB_like"/>
    <property type="match status" value="1"/>
</dbReference>
<dbReference type="PROSITE" id="PS50011">
    <property type="entry name" value="PROTEIN_KINASE_DOM"/>
    <property type="match status" value="1"/>
</dbReference>
<comment type="caution">
    <text evidence="8">The sequence shown here is derived from an EMBL/GenBank/DDBJ whole genome shotgun (WGS) entry which is preliminary data.</text>
</comment>
<organism evidence="8 9">
    <name type="scientific">Aurantiacibacter zhengii</name>
    <dbReference type="NCBI Taxonomy" id="2307003"/>
    <lineage>
        <taxon>Bacteria</taxon>
        <taxon>Pseudomonadati</taxon>
        <taxon>Pseudomonadota</taxon>
        <taxon>Alphaproteobacteria</taxon>
        <taxon>Sphingomonadales</taxon>
        <taxon>Erythrobacteraceae</taxon>
        <taxon>Aurantiacibacter</taxon>
    </lineage>
</organism>
<keyword evidence="4" id="KW-0067">ATP-binding</keyword>
<dbReference type="SUPFAM" id="SSF56112">
    <property type="entry name" value="Protein kinase-like (PK-like)"/>
    <property type="match status" value="1"/>
</dbReference>
<keyword evidence="1" id="KW-0808">Transferase</keyword>
<evidence type="ECO:0000256" key="3">
    <source>
        <dbReference type="ARBA" id="ARBA00022777"/>
    </source>
</evidence>
<dbReference type="GO" id="GO:0004713">
    <property type="term" value="F:protein tyrosine kinase activity"/>
    <property type="evidence" value="ECO:0007669"/>
    <property type="project" value="InterPro"/>
</dbReference>
<keyword evidence="3 8" id="KW-0418">Kinase</keyword>
<protein>
    <submittedName>
        <fullName evidence="8">Serine/threonine protein kinase</fullName>
    </submittedName>
</protein>
<evidence type="ECO:0000256" key="4">
    <source>
        <dbReference type="ARBA" id="ARBA00022840"/>
    </source>
</evidence>
<keyword evidence="6" id="KW-0812">Transmembrane</keyword>
<feature type="domain" description="Protein kinase" evidence="7">
    <location>
        <begin position="123"/>
        <end position="379"/>
    </location>
</feature>
<name>A0A418NN21_9SPHN</name>
<evidence type="ECO:0000256" key="5">
    <source>
        <dbReference type="SAM" id="MobiDB-lite"/>
    </source>
</evidence>
<dbReference type="InterPro" id="IPR000719">
    <property type="entry name" value="Prot_kinase_dom"/>
</dbReference>
<dbReference type="Pfam" id="PF00069">
    <property type="entry name" value="Pkinase"/>
    <property type="match status" value="1"/>
</dbReference>
<evidence type="ECO:0000259" key="7">
    <source>
        <dbReference type="PROSITE" id="PS50011"/>
    </source>
</evidence>
<evidence type="ECO:0000313" key="9">
    <source>
        <dbReference type="Proteomes" id="UP000286576"/>
    </source>
</evidence>
<feature type="region of interest" description="Disordered" evidence="5">
    <location>
        <begin position="390"/>
        <end position="422"/>
    </location>
</feature>
<dbReference type="GO" id="GO:0005524">
    <property type="term" value="F:ATP binding"/>
    <property type="evidence" value="ECO:0007669"/>
    <property type="project" value="UniProtKB-KW"/>
</dbReference>
<feature type="compositionally biased region" description="Pro residues" evidence="5">
    <location>
        <begin position="73"/>
        <end position="85"/>
    </location>
</feature>
<keyword evidence="6" id="KW-1133">Transmembrane helix</keyword>
<evidence type="ECO:0000313" key="8">
    <source>
        <dbReference type="EMBL" id="RIV82866.1"/>
    </source>
</evidence>
<dbReference type="OrthoDB" id="9801841at2"/>
<sequence>MAGQDNSNGDDEDDKTVFNPAPPPPPSEEGEDDHKTVFEPVPPTSADDEGEDEKTVFMPRLEPGDDAEVAPSTPAPSPAPPPNPSAFPDSRTSPPNPSGFPGAPSSPSEPIRPIEVGDYVNVYRVEKFIARGGMGEVWQAVNPHPPHEQVAVKIMLPDLARDENVLNMFYKEASALGRLHHENIVQYRIASQGPNGQPYLITEFVDGPSLEELLGEFSPDEAQLKRLTQRLTRGLGAAHAQGVVHRDIAPDNILLVAGDAARPKIIDFGIVKDTSESNKTIIGDGTAGKLRYMAPEQMGEYNRNVGPWTDIYSLALTMLAVATGDHADMGGSMADAVLKRRGVPDLSAIPEALRPAFTAALQPNPADRPQTMAEFSGLLDDGSKAAAGALGGLDAPLNPDNDAAGKQDRAPRAKGAKKDKPGLLADPSKKWIVYGGVGAVAALAILVAVIVFATSPDDLPDDTVEGGTGQVAQGTSDPAAPSIDQIAAAAVQDVDCAWLTFEGASGNSARFTGGAARPGAVQTALESAFATNGMPNVTPDTRGLVTFGENLCPMINALRTARSERPLMSTPQESYEIEMQESVHGDSAEIARPILQASGLNPDDEAILLYIDDTDAGVFSDNREMIRRGALASQGSVTTTGFQTKVEYETEGGAAFVIVTGQQEFPRDLFPRTDEAELGEIRVTPDWASRFEQAARENNWHTDILWFRITDDVPN</sequence>
<dbReference type="InterPro" id="IPR011009">
    <property type="entry name" value="Kinase-like_dom_sf"/>
</dbReference>
<evidence type="ECO:0000256" key="1">
    <source>
        <dbReference type="ARBA" id="ARBA00022679"/>
    </source>
</evidence>
<keyword evidence="8" id="KW-0723">Serine/threonine-protein kinase</keyword>
<dbReference type="SMART" id="SM00219">
    <property type="entry name" value="TyrKc"/>
    <property type="match status" value="1"/>
</dbReference>
<dbReference type="EMBL" id="QXFL01000013">
    <property type="protein sequence ID" value="RIV82866.1"/>
    <property type="molecule type" value="Genomic_DNA"/>
</dbReference>
<dbReference type="GO" id="GO:0004674">
    <property type="term" value="F:protein serine/threonine kinase activity"/>
    <property type="evidence" value="ECO:0007669"/>
    <property type="project" value="UniProtKB-KW"/>
</dbReference>
<keyword evidence="2" id="KW-0547">Nucleotide-binding</keyword>
<reference evidence="8 9" key="1">
    <citation type="submission" date="2018-08" db="EMBL/GenBank/DDBJ databases">
        <title>Erythrobacter zhengii sp.nov., a bacterium isolated from deep-sea sediment.</title>
        <authorList>
            <person name="Fang C."/>
            <person name="Wu Y.-H."/>
            <person name="Sun C."/>
            <person name="Wang H."/>
            <person name="Cheng H."/>
            <person name="Meng F.-X."/>
            <person name="Wang C.-S."/>
            <person name="Xu X.-W."/>
        </authorList>
    </citation>
    <scope>NUCLEOTIDE SEQUENCE [LARGE SCALE GENOMIC DNA]</scope>
    <source>
        <strain evidence="8 9">V18</strain>
    </source>
</reference>
<accession>A0A418NN21</accession>
<proteinExistence type="predicted"/>
<feature type="compositionally biased region" description="Basic and acidic residues" evidence="5">
    <location>
        <begin position="403"/>
        <end position="421"/>
    </location>
</feature>
<evidence type="ECO:0000256" key="6">
    <source>
        <dbReference type="SAM" id="Phobius"/>
    </source>
</evidence>
<keyword evidence="6" id="KW-0472">Membrane</keyword>
<dbReference type="PANTHER" id="PTHR43289:SF34">
    <property type="entry name" value="SERINE_THREONINE-PROTEIN KINASE YBDM-RELATED"/>
    <property type="match status" value="1"/>
</dbReference>
<dbReference type="PANTHER" id="PTHR43289">
    <property type="entry name" value="MITOGEN-ACTIVATED PROTEIN KINASE KINASE KINASE 20-RELATED"/>
    <property type="match status" value="1"/>
</dbReference>
<feature type="region of interest" description="Disordered" evidence="5">
    <location>
        <begin position="1"/>
        <end position="112"/>
    </location>
</feature>